<proteinExistence type="predicted"/>
<dbReference type="Proteomes" id="UP000031802">
    <property type="component" value="Unassembled WGS sequence"/>
</dbReference>
<gene>
    <name evidence="2" type="ORF">DI53_2762</name>
</gene>
<sequence>MRYCIIHLFLLLLPYLAYCQERPTAYTLSDEYNLWGLSVSDTTYIFAENAYVRDQPNLDGTVLDSLPAGSMLIILSPAYNGNKIKGVYAPWHQVAYKIGNDIKKGFIWIGLLSLGKQQDAQGNVYLYGFDRFIPSDGNKADRYICSVKLLNAKNALIGKHQFEMPYAGQSYMDAKLLPNMGLKDLRHIFRIAFSGEACGIPTDYYYAGWNGSNFFALPKRYAVSDAGIFYYEESILFPTEHRKEANVIYKLIEHGEAVETTDALAEITYKVSRTEEKFLWTGKGFTKLGDSK</sequence>
<comment type="caution">
    <text evidence="2">The sequence shown here is derived from an EMBL/GenBank/DDBJ whole genome shotgun (WGS) entry which is preliminary data.</text>
</comment>
<dbReference type="PATRIC" id="fig|1229276.3.peg.2846"/>
<dbReference type="OrthoDB" id="743724at2"/>
<evidence type="ECO:0000313" key="3">
    <source>
        <dbReference type="Proteomes" id="UP000031802"/>
    </source>
</evidence>
<feature type="signal peptide" evidence="1">
    <location>
        <begin position="1"/>
        <end position="19"/>
    </location>
</feature>
<dbReference type="STRING" id="1229276.DI53_2762"/>
<evidence type="ECO:0008006" key="4">
    <source>
        <dbReference type="Google" id="ProtNLM"/>
    </source>
</evidence>
<keyword evidence="1" id="KW-0732">Signal</keyword>
<evidence type="ECO:0000256" key="1">
    <source>
        <dbReference type="SAM" id="SignalP"/>
    </source>
</evidence>
<accession>A0A0B8SZS1</accession>
<feature type="chain" id="PRO_5002142054" description="SH3b domain-containing protein" evidence="1">
    <location>
        <begin position="20"/>
        <end position="292"/>
    </location>
</feature>
<dbReference type="EMBL" id="JJMU01000051">
    <property type="protein sequence ID" value="KGE13477.1"/>
    <property type="molecule type" value="Genomic_DNA"/>
</dbReference>
<organism evidence="2 3">
    <name type="scientific">Sphingobacterium deserti</name>
    <dbReference type="NCBI Taxonomy" id="1229276"/>
    <lineage>
        <taxon>Bacteria</taxon>
        <taxon>Pseudomonadati</taxon>
        <taxon>Bacteroidota</taxon>
        <taxon>Sphingobacteriia</taxon>
        <taxon>Sphingobacteriales</taxon>
        <taxon>Sphingobacteriaceae</taxon>
        <taxon>Sphingobacterium</taxon>
    </lineage>
</organism>
<keyword evidence="3" id="KW-1185">Reference proteome</keyword>
<dbReference type="AlphaFoldDB" id="A0A0B8SZS1"/>
<dbReference type="RefSeq" id="WP_037500542.1">
    <property type="nucleotide sequence ID" value="NZ_JJMU01000051.1"/>
</dbReference>
<name>A0A0B8SZS1_9SPHI</name>
<evidence type="ECO:0000313" key="2">
    <source>
        <dbReference type="EMBL" id="KGE13477.1"/>
    </source>
</evidence>
<protein>
    <recommendedName>
        <fullName evidence="4">SH3b domain-containing protein</fullName>
    </recommendedName>
</protein>
<reference evidence="2 3" key="2">
    <citation type="journal article" date="2015" name="PLoS ONE">
        <title>Whole-Genome Optical Mapping and Finished Genome Sequence of Sphingobacterium deserti sp. nov., a New Species Isolated from the Western Desert of China.</title>
        <authorList>
            <person name="Teng C."/>
            <person name="Zhou Z."/>
            <person name="Molnar I."/>
            <person name="Li X."/>
            <person name="Tang R."/>
            <person name="Chen M."/>
            <person name="Wang L."/>
            <person name="Su S."/>
            <person name="Zhang W."/>
            <person name="Lin M."/>
        </authorList>
    </citation>
    <scope>NUCLEOTIDE SEQUENCE [LARGE SCALE GENOMIC DNA]</scope>
    <source>
        <strain evidence="3">ACCC05744</strain>
    </source>
</reference>
<reference evidence="3" key="1">
    <citation type="submission" date="2014-04" db="EMBL/GenBank/DDBJ databases">
        <title>Whole-Genome optical mapping and complete genome sequence of Sphingobacterium deserti sp. nov., a new spaces isolated from desert in the west of China.</title>
        <authorList>
            <person name="Teng C."/>
            <person name="Zhou Z."/>
            <person name="Li X."/>
            <person name="Chen M."/>
            <person name="Lin M."/>
            <person name="Wang L."/>
            <person name="Su S."/>
            <person name="Zhang C."/>
            <person name="Zhang W."/>
        </authorList>
    </citation>
    <scope>NUCLEOTIDE SEQUENCE [LARGE SCALE GENOMIC DNA]</scope>
    <source>
        <strain evidence="3">ACCC05744</strain>
    </source>
</reference>
<dbReference type="eggNOG" id="COG3103">
    <property type="taxonomic scope" value="Bacteria"/>
</dbReference>